<organism evidence="2 3">
    <name type="scientific">Cutaneotrichosporon oleaginosum</name>
    <dbReference type="NCBI Taxonomy" id="879819"/>
    <lineage>
        <taxon>Eukaryota</taxon>
        <taxon>Fungi</taxon>
        <taxon>Dikarya</taxon>
        <taxon>Basidiomycota</taxon>
        <taxon>Agaricomycotina</taxon>
        <taxon>Tremellomycetes</taxon>
        <taxon>Trichosporonales</taxon>
        <taxon>Trichosporonaceae</taxon>
        <taxon>Cutaneotrichosporon</taxon>
    </lineage>
</organism>
<keyword evidence="3" id="KW-1185">Reference proteome</keyword>
<dbReference type="EMBL" id="KQ087197">
    <property type="protein sequence ID" value="KLT43220.1"/>
    <property type="molecule type" value="Genomic_DNA"/>
</dbReference>
<name>A0A0J0XQ28_9TREE</name>
<evidence type="ECO:0000313" key="3">
    <source>
        <dbReference type="Proteomes" id="UP000053611"/>
    </source>
</evidence>
<proteinExistence type="predicted"/>
<evidence type="ECO:0000256" key="1">
    <source>
        <dbReference type="SAM" id="Phobius"/>
    </source>
</evidence>
<sequence>MCPPTTVIITAPQLGLACTQLMLRHPRHHAVPYSTLYDVAASHFVPGAFEMHLLSEWTARCDLYTPCSAPLDPGMDHDAWVAVLEKLVRGDALVVWYPRWSGRWPGAWEVWRVRIAGRVARLPLAERGMRVGAWIGALLFALWVWVVRLTPRGYEPVRDVETGEK</sequence>
<keyword evidence="1" id="KW-0812">Transmembrane</keyword>
<accession>A0A0J0XQ28</accession>
<dbReference type="GeneID" id="28987196"/>
<dbReference type="AlphaFoldDB" id="A0A0J0XQ28"/>
<keyword evidence="1" id="KW-0472">Membrane</keyword>
<evidence type="ECO:0000313" key="2">
    <source>
        <dbReference type="EMBL" id="KLT43220.1"/>
    </source>
</evidence>
<gene>
    <name evidence="2" type="ORF">CC85DRAFT_327541</name>
</gene>
<protein>
    <submittedName>
        <fullName evidence="2">Uncharacterized protein</fullName>
    </submittedName>
</protein>
<feature type="transmembrane region" description="Helical" evidence="1">
    <location>
        <begin position="131"/>
        <end position="150"/>
    </location>
</feature>
<dbReference type="RefSeq" id="XP_018279711.1">
    <property type="nucleotide sequence ID" value="XM_018426593.1"/>
</dbReference>
<keyword evidence="1" id="KW-1133">Transmembrane helix</keyword>
<reference evidence="2 3" key="1">
    <citation type="submission" date="2015-03" db="EMBL/GenBank/DDBJ databases">
        <title>Genomics and transcriptomics of the oil-accumulating basidiomycete yeast T. oleaginosus allow insights into substrate utilization and the diverse evolutionary trajectories of mating systems in fungi.</title>
        <authorList>
            <consortium name="DOE Joint Genome Institute"/>
            <person name="Kourist R."/>
            <person name="Kracht O."/>
            <person name="Bracharz F."/>
            <person name="Lipzen A."/>
            <person name="Nolan M."/>
            <person name="Ohm R."/>
            <person name="Grigoriev I."/>
            <person name="Sun S."/>
            <person name="Heitman J."/>
            <person name="Bruck T."/>
            <person name="Nowrousian M."/>
        </authorList>
    </citation>
    <scope>NUCLEOTIDE SEQUENCE [LARGE SCALE GENOMIC DNA]</scope>
    <source>
        <strain evidence="2 3">IBC0246</strain>
    </source>
</reference>
<dbReference type="Proteomes" id="UP000053611">
    <property type="component" value="Unassembled WGS sequence"/>
</dbReference>